<dbReference type="Pfam" id="PF02518">
    <property type="entry name" value="HATPase_c"/>
    <property type="match status" value="1"/>
</dbReference>
<keyword evidence="5" id="KW-0808">Transferase</keyword>
<gene>
    <name evidence="10" type="ORF">KLO01_07250</name>
</gene>
<keyword evidence="11" id="KW-1185">Reference proteome</keyword>
<dbReference type="Gene3D" id="1.10.287.130">
    <property type="match status" value="1"/>
</dbReference>
<evidence type="ECO:0000256" key="8">
    <source>
        <dbReference type="ARBA" id="ARBA00039401"/>
    </source>
</evidence>
<comment type="catalytic activity">
    <reaction evidence="1">
        <text>ATP + protein L-histidine = ADP + protein N-phospho-L-histidine.</text>
        <dbReference type="EC" id="2.7.13.3"/>
    </reaction>
</comment>
<dbReference type="GO" id="GO:0000156">
    <property type="term" value="F:phosphorelay response regulator activity"/>
    <property type="evidence" value="ECO:0007669"/>
    <property type="project" value="TreeGrafter"/>
</dbReference>
<dbReference type="PROSITE" id="PS50109">
    <property type="entry name" value="HIS_KIN"/>
    <property type="match status" value="1"/>
</dbReference>
<evidence type="ECO:0000256" key="6">
    <source>
        <dbReference type="ARBA" id="ARBA00022777"/>
    </source>
</evidence>
<accession>A0A512SXH9</accession>
<dbReference type="InterPro" id="IPR003018">
    <property type="entry name" value="GAF"/>
</dbReference>
<evidence type="ECO:0000256" key="5">
    <source>
        <dbReference type="ARBA" id="ARBA00022679"/>
    </source>
</evidence>
<dbReference type="InterPro" id="IPR029016">
    <property type="entry name" value="GAF-like_dom_sf"/>
</dbReference>
<dbReference type="SMART" id="SM00065">
    <property type="entry name" value="GAF"/>
    <property type="match status" value="1"/>
</dbReference>
<dbReference type="InterPro" id="IPR005467">
    <property type="entry name" value="His_kinase_dom"/>
</dbReference>
<dbReference type="RefSeq" id="WP_147062170.1">
    <property type="nucleotide sequence ID" value="NZ_BAABDN010000001.1"/>
</dbReference>
<comment type="subcellular location">
    <subcellularLocation>
        <location evidence="2">Cell membrane</location>
    </subcellularLocation>
</comment>
<reference evidence="10 11" key="1">
    <citation type="submission" date="2019-07" db="EMBL/GenBank/DDBJ databases">
        <title>Whole genome shotgun sequence of Knoellia locipacati NBRC 109775.</title>
        <authorList>
            <person name="Hosoyama A."/>
            <person name="Uohara A."/>
            <person name="Ohji S."/>
            <person name="Ichikawa N."/>
        </authorList>
    </citation>
    <scope>NUCLEOTIDE SEQUENCE [LARGE SCALE GENOMIC DNA]</scope>
    <source>
        <strain evidence="10 11">NBRC 109775</strain>
    </source>
</reference>
<dbReference type="GO" id="GO:0007234">
    <property type="term" value="P:osmosensory signaling via phosphorelay pathway"/>
    <property type="evidence" value="ECO:0007669"/>
    <property type="project" value="TreeGrafter"/>
</dbReference>
<dbReference type="InterPro" id="IPR004358">
    <property type="entry name" value="Sig_transdc_His_kin-like_C"/>
</dbReference>
<evidence type="ECO:0000256" key="1">
    <source>
        <dbReference type="ARBA" id="ARBA00000085"/>
    </source>
</evidence>
<name>A0A512SXH9_9MICO</name>
<keyword evidence="7" id="KW-0902">Two-component regulatory system</keyword>
<dbReference type="AlphaFoldDB" id="A0A512SXH9"/>
<organism evidence="10 11">
    <name type="scientific">Knoellia locipacati</name>
    <dbReference type="NCBI Taxonomy" id="882824"/>
    <lineage>
        <taxon>Bacteria</taxon>
        <taxon>Bacillati</taxon>
        <taxon>Actinomycetota</taxon>
        <taxon>Actinomycetes</taxon>
        <taxon>Micrococcales</taxon>
        <taxon>Intrasporangiaceae</taxon>
        <taxon>Knoellia</taxon>
    </lineage>
</organism>
<evidence type="ECO:0000313" key="10">
    <source>
        <dbReference type="EMBL" id="GEQ12678.1"/>
    </source>
</evidence>
<protein>
    <recommendedName>
        <fullName evidence="8">Sensor-like histidine kinase SenX3</fullName>
        <ecNumber evidence="3">2.7.13.3</ecNumber>
    </recommendedName>
</protein>
<dbReference type="InterPro" id="IPR003594">
    <property type="entry name" value="HATPase_dom"/>
</dbReference>
<evidence type="ECO:0000256" key="7">
    <source>
        <dbReference type="ARBA" id="ARBA00023012"/>
    </source>
</evidence>
<proteinExistence type="predicted"/>
<sequence>MGPTRESSASDREIERYGVLRDPAGKDLQAIVDLTADHFGVPSAAINLITSDKQHQIAAAGFEPSICAREDSMCAVVVDEPDAVVVPDARLDARFRSNPFVTGAIGSVRFYASAPLLTPDGVPLGRLCVFDDEPRETTPEEDRALVVLAERVMDVLELRLCHREVEKSLGELTRTRDELRRSNDALAHFASQVSHDLRNPLMVISANAEMLAAEPGVADSPELAEMVREISDAGTRMGRLIRSVLAHASEGGGFAADLVALGPVFGQAVSDLRPVVGATAAEVVVHDLPHLPGDPDMLYAVAVNLLDNALKFTRSGVPPRVDVRAERHDGVWRVLVRDEGIGIPAQHAESVFLPYVRLSNDGPDDPVDGHGVGLATVKRIVEAHGGRVGVEPDAGTGATVWFELPSGPGAAESGDLADA</sequence>
<dbReference type="Pfam" id="PF00512">
    <property type="entry name" value="HisKA"/>
    <property type="match status" value="1"/>
</dbReference>
<evidence type="ECO:0000256" key="3">
    <source>
        <dbReference type="ARBA" id="ARBA00012438"/>
    </source>
</evidence>
<dbReference type="GO" id="GO:0005886">
    <property type="term" value="C:plasma membrane"/>
    <property type="evidence" value="ECO:0007669"/>
    <property type="project" value="UniProtKB-SubCell"/>
</dbReference>
<dbReference type="GO" id="GO:0000155">
    <property type="term" value="F:phosphorelay sensor kinase activity"/>
    <property type="evidence" value="ECO:0007669"/>
    <property type="project" value="InterPro"/>
</dbReference>
<dbReference type="PANTHER" id="PTHR42878">
    <property type="entry name" value="TWO-COMPONENT HISTIDINE KINASE"/>
    <property type="match status" value="1"/>
</dbReference>
<dbReference type="OrthoDB" id="9808408at2"/>
<dbReference type="EC" id="2.7.13.3" evidence="3"/>
<dbReference type="GO" id="GO:0030295">
    <property type="term" value="F:protein kinase activator activity"/>
    <property type="evidence" value="ECO:0007669"/>
    <property type="project" value="TreeGrafter"/>
</dbReference>
<keyword evidence="6 10" id="KW-0418">Kinase</keyword>
<dbReference type="SUPFAM" id="SSF55874">
    <property type="entry name" value="ATPase domain of HSP90 chaperone/DNA topoisomerase II/histidine kinase"/>
    <property type="match status" value="1"/>
</dbReference>
<dbReference type="SMART" id="SM00387">
    <property type="entry name" value="HATPase_c"/>
    <property type="match status" value="1"/>
</dbReference>
<dbReference type="Gene3D" id="3.30.565.10">
    <property type="entry name" value="Histidine kinase-like ATPase, C-terminal domain"/>
    <property type="match status" value="1"/>
</dbReference>
<dbReference type="InterPro" id="IPR036890">
    <property type="entry name" value="HATPase_C_sf"/>
</dbReference>
<evidence type="ECO:0000256" key="2">
    <source>
        <dbReference type="ARBA" id="ARBA00004236"/>
    </source>
</evidence>
<evidence type="ECO:0000313" key="11">
    <source>
        <dbReference type="Proteomes" id="UP000321793"/>
    </source>
</evidence>
<evidence type="ECO:0000259" key="9">
    <source>
        <dbReference type="PROSITE" id="PS50109"/>
    </source>
</evidence>
<dbReference type="InterPro" id="IPR050351">
    <property type="entry name" value="BphY/WalK/GraS-like"/>
</dbReference>
<dbReference type="InterPro" id="IPR003661">
    <property type="entry name" value="HisK_dim/P_dom"/>
</dbReference>
<dbReference type="Proteomes" id="UP000321793">
    <property type="component" value="Unassembled WGS sequence"/>
</dbReference>
<dbReference type="InterPro" id="IPR036097">
    <property type="entry name" value="HisK_dim/P_sf"/>
</dbReference>
<evidence type="ECO:0000256" key="4">
    <source>
        <dbReference type="ARBA" id="ARBA00022553"/>
    </source>
</evidence>
<dbReference type="EMBL" id="BKBA01000003">
    <property type="protein sequence ID" value="GEQ12678.1"/>
    <property type="molecule type" value="Genomic_DNA"/>
</dbReference>
<comment type="caution">
    <text evidence="10">The sequence shown here is derived from an EMBL/GenBank/DDBJ whole genome shotgun (WGS) entry which is preliminary data.</text>
</comment>
<dbReference type="Gene3D" id="3.30.450.40">
    <property type="match status" value="1"/>
</dbReference>
<dbReference type="SUPFAM" id="SSF47384">
    <property type="entry name" value="Homodimeric domain of signal transducing histidine kinase"/>
    <property type="match status" value="1"/>
</dbReference>
<dbReference type="PANTHER" id="PTHR42878:SF15">
    <property type="entry name" value="BACTERIOPHYTOCHROME"/>
    <property type="match status" value="1"/>
</dbReference>
<dbReference type="CDD" id="cd00082">
    <property type="entry name" value="HisKA"/>
    <property type="match status" value="1"/>
</dbReference>
<dbReference type="SMART" id="SM00388">
    <property type="entry name" value="HisKA"/>
    <property type="match status" value="1"/>
</dbReference>
<feature type="domain" description="Histidine kinase" evidence="9">
    <location>
        <begin position="192"/>
        <end position="408"/>
    </location>
</feature>
<dbReference type="Pfam" id="PF01590">
    <property type="entry name" value="GAF"/>
    <property type="match status" value="1"/>
</dbReference>
<keyword evidence="4" id="KW-0597">Phosphoprotein</keyword>
<dbReference type="PRINTS" id="PR00344">
    <property type="entry name" value="BCTRLSENSOR"/>
</dbReference>
<dbReference type="SUPFAM" id="SSF55781">
    <property type="entry name" value="GAF domain-like"/>
    <property type="match status" value="1"/>
</dbReference>